<gene>
    <name evidence="1" type="ORF">ACFQY0_20715</name>
</gene>
<accession>A0ABW2LCT4</accession>
<proteinExistence type="predicted"/>
<dbReference type="RefSeq" id="WP_379716798.1">
    <property type="nucleotide sequence ID" value="NZ_JBHTBS010000024.1"/>
</dbReference>
<protein>
    <submittedName>
        <fullName evidence="1">Uncharacterized protein</fullName>
    </submittedName>
</protein>
<dbReference type="EMBL" id="JBHTBS010000024">
    <property type="protein sequence ID" value="MFC7339624.1"/>
    <property type="molecule type" value="Genomic_DNA"/>
</dbReference>
<keyword evidence="2" id="KW-1185">Reference proteome</keyword>
<evidence type="ECO:0000313" key="2">
    <source>
        <dbReference type="Proteomes" id="UP001596472"/>
    </source>
</evidence>
<sequence>MKGLLLLPLTVLFFQFIGTAQCAQKSRYAILFEVFELGIPDPNLEFEMGLVIEGKWGKISVDRLSYWASIMKPTSLEETRIAAAYAGSKIPEVRMIAAWSVLKSFEIRRSDYPNDVTPVYAGEPLGSVKHRKFRAFFEQCLKQKGVR</sequence>
<organism evidence="1 2">
    <name type="scientific">Haloferula chungangensis</name>
    <dbReference type="NCBI Taxonomy" id="1048331"/>
    <lineage>
        <taxon>Bacteria</taxon>
        <taxon>Pseudomonadati</taxon>
        <taxon>Verrucomicrobiota</taxon>
        <taxon>Verrucomicrobiia</taxon>
        <taxon>Verrucomicrobiales</taxon>
        <taxon>Verrucomicrobiaceae</taxon>
        <taxon>Haloferula</taxon>
    </lineage>
</organism>
<reference evidence="2" key="1">
    <citation type="journal article" date="2019" name="Int. J. Syst. Evol. Microbiol.">
        <title>The Global Catalogue of Microorganisms (GCM) 10K type strain sequencing project: providing services to taxonomists for standard genome sequencing and annotation.</title>
        <authorList>
            <consortium name="The Broad Institute Genomics Platform"/>
            <consortium name="The Broad Institute Genome Sequencing Center for Infectious Disease"/>
            <person name="Wu L."/>
            <person name="Ma J."/>
        </authorList>
    </citation>
    <scope>NUCLEOTIDE SEQUENCE [LARGE SCALE GENOMIC DNA]</scope>
    <source>
        <strain evidence="2">CGMCC 4.1467</strain>
    </source>
</reference>
<dbReference type="Proteomes" id="UP001596472">
    <property type="component" value="Unassembled WGS sequence"/>
</dbReference>
<comment type="caution">
    <text evidence="1">The sequence shown here is derived from an EMBL/GenBank/DDBJ whole genome shotgun (WGS) entry which is preliminary data.</text>
</comment>
<evidence type="ECO:0000313" key="1">
    <source>
        <dbReference type="EMBL" id="MFC7339624.1"/>
    </source>
</evidence>
<name>A0ABW2LCT4_9BACT</name>